<dbReference type="Proteomes" id="UP001331761">
    <property type="component" value="Unassembled WGS sequence"/>
</dbReference>
<protein>
    <submittedName>
        <fullName evidence="1">Uncharacterized protein</fullName>
    </submittedName>
</protein>
<sequence>MSSDRKVNIFIRKEDGSKQNLSKVRQKSRYPMEYEVIYAGSHMQHIGPVDSNQKYGSACACISLRSDGMAQSTPDQEQSLLSVEGCSGRQRPRTVDYFVHIRVFTKKWPEEWPINEKVTNSYYSKMQVQLRWPLVHTFPIQRQSSSAITVEDVKTRGKAHRTENGI</sequence>
<organism evidence="1 2">
    <name type="scientific">Trichostrongylus colubriformis</name>
    <name type="common">Black scour worm</name>
    <dbReference type="NCBI Taxonomy" id="6319"/>
    <lineage>
        <taxon>Eukaryota</taxon>
        <taxon>Metazoa</taxon>
        <taxon>Ecdysozoa</taxon>
        <taxon>Nematoda</taxon>
        <taxon>Chromadorea</taxon>
        <taxon>Rhabditida</taxon>
        <taxon>Rhabditina</taxon>
        <taxon>Rhabditomorpha</taxon>
        <taxon>Strongyloidea</taxon>
        <taxon>Trichostrongylidae</taxon>
        <taxon>Trichostrongylus</taxon>
    </lineage>
</organism>
<dbReference type="EMBL" id="WIXE01009944">
    <property type="protein sequence ID" value="KAK5977989.1"/>
    <property type="molecule type" value="Genomic_DNA"/>
</dbReference>
<evidence type="ECO:0000313" key="2">
    <source>
        <dbReference type="Proteomes" id="UP001331761"/>
    </source>
</evidence>
<name>A0AAN8J226_TRICO</name>
<proteinExistence type="predicted"/>
<accession>A0AAN8J226</accession>
<comment type="caution">
    <text evidence="1">The sequence shown here is derived from an EMBL/GenBank/DDBJ whole genome shotgun (WGS) entry which is preliminary data.</text>
</comment>
<dbReference type="AlphaFoldDB" id="A0AAN8J226"/>
<gene>
    <name evidence="1" type="ORF">GCK32_008854</name>
</gene>
<evidence type="ECO:0000313" key="1">
    <source>
        <dbReference type="EMBL" id="KAK5977989.1"/>
    </source>
</evidence>
<reference evidence="1 2" key="1">
    <citation type="submission" date="2019-10" db="EMBL/GenBank/DDBJ databases">
        <title>Assembly and Annotation for the nematode Trichostrongylus colubriformis.</title>
        <authorList>
            <person name="Martin J."/>
        </authorList>
    </citation>
    <scope>NUCLEOTIDE SEQUENCE [LARGE SCALE GENOMIC DNA]</scope>
    <source>
        <strain evidence="1">G859</strain>
        <tissue evidence="1">Whole worm</tissue>
    </source>
</reference>
<keyword evidence="2" id="KW-1185">Reference proteome</keyword>